<dbReference type="GO" id="GO:0005524">
    <property type="term" value="F:ATP binding"/>
    <property type="evidence" value="ECO:0007669"/>
    <property type="project" value="UniProtKB-UniRule"/>
</dbReference>
<keyword evidence="9" id="KW-0479">Metal-binding</keyword>
<dbReference type="OrthoDB" id="942095at2759"/>
<comment type="function">
    <text evidence="17">May play a role in hematopoietic cell proliferation or differentiation. Potential mediator of neuronal apoptosis.</text>
</comment>
<evidence type="ECO:0000256" key="10">
    <source>
        <dbReference type="ARBA" id="ARBA00022741"/>
    </source>
</evidence>
<evidence type="ECO:0000256" key="20">
    <source>
        <dbReference type="PROSITE-ProRule" id="PRU10141"/>
    </source>
</evidence>
<dbReference type="PROSITE" id="PS00108">
    <property type="entry name" value="PROTEIN_KINASE_ST"/>
    <property type="match status" value="1"/>
</dbReference>
<dbReference type="InterPro" id="IPR015940">
    <property type="entry name" value="UBA"/>
</dbReference>
<keyword evidence="10 20" id="KW-0547">Nucleotide-binding</keyword>
<feature type="compositionally biased region" description="Low complexity" evidence="21">
    <location>
        <begin position="587"/>
        <end position="596"/>
    </location>
</feature>
<dbReference type="Gene3D" id="1.10.510.10">
    <property type="entry name" value="Transferase(Phosphotransferase) domain 1"/>
    <property type="match status" value="1"/>
</dbReference>
<dbReference type="EMBL" id="VIIS01000257">
    <property type="protein sequence ID" value="KAF0311154.1"/>
    <property type="molecule type" value="Genomic_DNA"/>
</dbReference>
<evidence type="ECO:0000313" key="25">
    <source>
        <dbReference type="Proteomes" id="UP000440578"/>
    </source>
</evidence>
<dbReference type="FunFam" id="1.10.510.10:FF:000166">
    <property type="entry name" value="SNF-related serine/threonine-protein kinase"/>
    <property type="match status" value="1"/>
</dbReference>
<comment type="catalytic activity">
    <reaction evidence="16">
        <text>L-seryl-[protein] + ATP = O-phospho-L-seryl-[protein] + ADP + H(+)</text>
        <dbReference type="Rhea" id="RHEA:17989"/>
        <dbReference type="Rhea" id="RHEA-COMP:9863"/>
        <dbReference type="Rhea" id="RHEA-COMP:11604"/>
        <dbReference type="ChEBI" id="CHEBI:15378"/>
        <dbReference type="ChEBI" id="CHEBI:29999"/>
        <dbReference type="ChEBI" id="CHEBI:30616"/>
        <dbReference type="ChEBI" id="CHEBI:83421"/>
        <dbReference type="ChEBI" id="CHEBI:456216"/>
        <dbReference type="EC" id="2.7.11.1"/>
    </reaction>
</comment>
<feature type="compositionally biased region" description="Polar residues" evidence="21">
    <location>
        <begin position="691"/>
        <end position="702"/>
    </location>
</feature>
<keyword evidence="7" id="KW-0597">Phosphoprotein</keyword>
<dbReference type="PANTHER" id="PTHR24346:SF45">
    <property type="entry name" value="PROTEIN KINASE DOMAIN-CONTAINING PROTEIN"/>
    <property type="match status" value="1"/>
</dbReference>
<comment type="subcellular location">
    <subcellularLocation>
        <location evidence="2">Nucleus</location>
    </subcellularLocation>
</comment>
<dbReference type="InterPro" id="IPR008271">
    <property type="entry name" value="Ser/Thr_kinase_AS"/>
</dbReference>
<dbReference type="AlphaFoldDB" id="A0A6A4X578"/>
<evidence type="ECO:0000256" key="1">
    <source>
        <dbReference type="ARBA" id="ARBA00001946"/>
    </source>
</evidence>
<feature type="region of interest" description="Disordered" evidence="21">
    <location>
        <begin position="375"/>
        <end position="457"/>
    </location>
</feature>
<protein>
    <recommendedName>
        <fullName evidence="18">SNF-related serine/threonine-protein kinase</fullName>
        <ecNumber evidence="4">2.7.11.1</ecNumber>
    </recommendedName>
    <alternativeName>
        <fullName evidence="19">SNF1-related kinase</fullName>
    </alternativeName>
</protein>
<evidence type="ECO:0000256" key="12">
    <source>
        <dbReference type="ARBA" id="ARBA00022840"/>
    </source>
</evidence>
<dbReference type="GO" id="GO:0005634">
    <property type="term" value="C:nucleus"/>
    <property type="evidence" value="ECO:0007669"/>
    <property type="project" value="UniProtKB-SubCell"/>
</dbReference>
<evidence type="ECO:0000313" key="24">
    <source>
        <dbReference type="EMBL" id="KAF0311154.1"/>
    </source>
</evidence>
<dbReference type="InterPro" id="IPR011009">
    <property type="entry name" value="Kinase-like_dom_sf"/>
</dbReference>
<dbReference type="EC" id="2.7.11.1" evidence="4"/>
<organism evidence="24 25">
    <name type="scientific">Amphibalanus amphitrite</name>
    <name type="common">Striped barnacle</name>
    <name type="synonym">Balanus amphitrite</name>
    <dbReference type="NCBI Taxonomy" id="1232801"/>
    <lineage>
        <taxon>Eukaryota</taxon>
        <taxon>Metazoa</taxon>
        <taxon>Ecdysozoa</taxon>
        <taxon>Arthropoda</taxon>
        <taxon>Crustacea</taxon>
        <taxon>Multicrustacea</taxon>
        <taxon>Cirripedia</taxon>
        <taxon>Thoracica</taxon>
        <taxon>Thoracicalcarea</taxon>
        <taxon>Balanomorpha</taxon>
        <taxon>Balanoidea</taxon>
        <taxon>Balanidae</taxon>
        <taxon>Amphibalaninae</taxon>
        <taxon>Amphibalanus</taxon>
    </lineage>
</organism>
<keyword evidence="25" id="KW-1185">Reference proteome</keyword>
<evidence type="ECO:0000256" key="14">
    <source>
        <dbReference type="ARBA" id="ARBA00023242"/>
    </source>
</evidence>
<feature type="compositionally biased region" description="Low complexity" evidence="21">
    <location>
        <begin position="490"/>
        <end position="510"/>
    </location>
</feature>
<accession>A0A6A4X578</accession>
<evidence type="ECO:0000256" key="19">
    <source>
        <dbReference type="ARBA" id="ARBA00077142"/>
    </source>
</evidence>
<feature type="compositionally biased region" description="Low complexity" evidence="21">
    <location>
        <begin position="379"/>
        <end position="393"/>
    </location>
</feature>
<evidence type="ECO:0000256" key="21">
    <source>
        <dbReference type="SAM" id="MobiDB-lite"/>
    </source>
</evidence>
<evidence type="ECO:0000256" key="8">
    <source>
        <dbReference type="ARBA" id="ARBA00022679"/>
    </source>
</evidence>
<dbReference type="GO" id="GO:0004674">
    <property type="term" value="F:protein serine/threonine kinase activity"/>
    <property type="evidence" value="ECO:0007669"/>
    <property type="project" value="UniProtKB-KW"/>
</dbReference>
<name>A0A6A4X578_AMPAM</name>
<evidence type="ECO:0000256" key="2">
    <source>
        <dbReference type="ARBA" id="ARBA00004123"/>
    </source>
</evidence>
<dbReference type="Proteomes" id="UP000440578">
    <property type="component" value="Unassembled WGS sequence"/>
</dbReference>
<dbReference type="GO" id="GO:0005737">
    <property type="term" value="C:cytoplasm"/>
    <property type="evidence" value="ECO:0007669"/>
    <property type="project" value="TreeGrafter"/>
</dbReference>
<feature type="domain" description="Protein kinase" evidence="22">
    <location>
        <begin position="15"/>
        <end position="286"/>
    </location>
</feature>
<sequence length="821" mass="88271">MSFRGKDVGKIAGLYDLEHTIGKGHYAVVRLARHVFTGERVAVKVIDKTKLDPVSREHLFQEVRCMKLVQHPHIVRLYEVIDTQTKLYLILELADGGDMYDYIMKHETGLNERLGRKYFRQIVQAISYCHKLHVVHRDLKPENVVFFEKLGVVKLTDFGFSNKFLPGQKLETSCGSLAYSAPEILLGDSYDPTSVDVWSLGAVLYMLVSGYPPFQEANDSETLTMIMDCKYRVPDTVSEGCRRRVVDTGADSARKRTGGGALIGRMLQRDPSRRASLQEIESDPWLNAAELGEPLTAYVPLVSRQHLSEEEHALIVQKIANGGLGSREEILDALDRDEYNYITATYFLLAERRLRAARDHAHLIGSVQGAQLSPLDTVSRPTATTPGARPPSGVHFLSPQEPRQAGGTPRPLSMPPQPAGAEGTDPGRPRPAGPSDSPQASAAVRVPPPRPRASSPKLHLALEPGAAAARPVPPAPYPLTSNLGLHGHTPQSSLSSSPGSPGSWLVSPHSSNPPSPSLAAGPRPKASGSGPPRRLHAVRSSPQLLEIHEDEEEDEDEEELPTPLATRTLASPALLRRMESRRRGRPARTTSCSSSDASDDEERKREREAVIGFVKELPRRDSHDDSSDSAESGPVGRLSRGLQRRLVTRPADSGGGGGSSGGGARDQRDGHGGGGSGGGHARKYRAKSASGRLTRTGASRVPNSRSLNCISELHVLEFGALSPSRAELSAEPLTASSENIFTTADNITNIYVHSGSAGGSPPAGSHVSVVRLSGGAPLGVFLELADRREGRLLLAGGGEQRPPRADGSAALDSAQYVWAAG</sequence>
<keyword evidence="11 24" id="KW-0418">Kinase</keyword>
<evidence type="ECO:0000256" key="17">
    <source>
        <dbReference type="ARBA" id="ARBA00054738"/>
    </source>
</evidence>
<dbReference type="InterPro" id="IPR017441">
    <property type="entry name" value="Protein_kinase_ATP_BS"/>
</dbReference>
<gene>
    <name evidence="24" type="primary">Snrk</name>
    <name evidence="24" type="ORF">FJT64_017976</name>
</gene>
<keyword evidence="13" id="KW-0460">Magnesium</keyword>
<feature type="region of interest" description="Disordered" evidence="21">
    <location>
        <begin position="469"/>
        <end position="702"/>
    </location>
</feature>
<dbReference type="PANTHER" id="PTHR24346">
    <property type="entry name" value="MAP/MICROTUBULE AFFINITY-REGULATING KINASE"/>
    <property type="match status" value="1"/>
</dbReference>
<evidence type="ECO:0000256" key="13">
    <source>
        <dbReference type="ARBA" id="ARBA00022842"/>
    </source>
</evidence>
<evidence type="ECO:0000256" key="15">
    <source>
        <dbReference type="ARBA" id="ARBA00047899"/>
    </source>
</evidence>
<evidence type="ECO:0000256" key="9">
    <source>
        <dbReference type="ARBA" id="ARBA00022723"/>
    </source>
</evidence>
<evidence type="ECO:0000256" key="11">
    <source>
        <dbReference type="ARBA" id="ARBA00022777"/>
    </source>
</evidence>
<dbReference type="GO" id="GO:0035556">
    <property type="term" value="P:intracellular signal transduction"/>
    <property type="evidence" value="ECO:0007669"/>
    <property type="project" value="TreeGrafter"/>
</dbReference>
<dbReference type="CDD" id="cd14339">
    <property type="entry name" value="UBA_SNRK"/>
    <property type="match status" value="1"/>
</dbReference>
<evidence type="ECO:0000256" key="16">
    <source>
        <dbReference type="ARBA" id="ARBA00048679"/>
    </source>
</evidence>
<feature type="binding site" evidence="20">
    <location>
        <position position="44"/>
    </location>
    <ligand>
        <name>ATP</name>
        <dbReference type="ChEBI" id="CHEBI:30616"/>
    </ligand>
</feature>
<comment type="caution">
    <text evidence="24">The sequence shown here is derived from an EMBL/GenBank/DDBJ whole genome shotgun (WGS) entry which is preliminary data.</text>
</comment>
<evidence type="ECO:0000256" key="4">
    <source>
        <dbReference type="ARBA" id="ARBA00012513"/>
    </source>
</evidence>
<keyword evidence="6" id="KW-0723">Serine/threonine-protein kinase</keyword>
<dbReference type="PROSITE" id="PS50030">
    <property type="entry name" value="UBA"/>
    <property type="match status" value="1"/>
</dbReference>
<feature type="compositionally biased region" description="Basic and acidic residues" evidence="21">
    <location>
        <begin position="616"/>
        <end position="626"/>
    </location>
</feature>
<evidence type="ECO:0000256" key="3">
    <source>
        <dbReference type="ARBA" id="ARBA00006692"/>
    </source>
</evidence>
<comment type="similarity">
    <text evidence="3">Belongs to the protein kinase superfamily. CAMK Ser/Thr protein kinase family.</text>
</comment>
<comment type="cofactor">
    <cofactor evidence="1">
        <name>Mg(2+)</name>
        <dbReference type="ChEBI" id="CHEBI:18420"/>
    </cofactor>
</comment>
<dbReference type="InterPro" id="IPR000719">
    <property type="entry name" value="Prot_kinase_dom"/>
</dbReference>
<evidence type="ECO:0000259" key="22">
    <source>
        <dbReference type="PROSITE" id="PS50011"/>
    </source>
</evidence>
<feature type="compositionally biased region" description="Acidic residues" evidence="21">
    <location>
        <begin position="548"/>
        <end position="560"/>
    </location>
</feature>
<evidence type="ECO:0000256" key="18">
    <source>
        <dbReference type="ARBA" id="ARBA00074971"/>
    </source>
</evidence>
<dbReference type="CDD" id="cd14074">
    <property type="entry name" value="STKc_SNRK"/>
    <property type="match status" value="1"/>
</dbReference>
<evidence type="ECO:0000256" key="7">
    <source>
        <dbReference type="ARBA" id="ARBA00022553"/>
    </source>
</evidence>
<dbReference type="GO" id="GO:0046872">
    <property type="term" value="F:metal ion binding"/>
    <property type="evidence" value="ECO:0007669"/>
    <property type="project" value="UniProtKB-KW"/>
</dbReference>
<evidence type="ECO:0000259" key="23">
    <source>
        <dbReference type="PROSITE" id="PS50030"/>
    </source>
</evidence>
<keyword evidence="14" id="KW-0539">Nucleus</keyword>
<keyword evidence="8" id="KW-0808">Transferase</keyword>
<keyword evidence="5" id="KW-0488">Methylation</keyword>
<feature type="domain" description="UBA" evidence="23">
    <location>
        <begin position="308"/>
        <end position="351"/>
    </location>
</feature>
<dbReference type="FunFam" id="3.30.200.20:FF:000003">
    <property type="entry name" value="Non-specific serine/threonine protein kinase"/>
    <property type="match status" value="1"/>
</dbReference>
<dbReference type="PROSITE" id="PS50011">
    <property type="entry name" value="PROTEIN_KINASE_DOM"/>
    <property type="match status" value="1"/>
</dbReference>
<dbReference type="SMART" id="SM00220">
    <property type="entry name" value="S_TKc"/>
    <property type="match status" value="1"/>
</dbReference>
<evidence type="ECO:0000256" key="6">
    <source>
        <dbReference type="ARBA" id="ARBA00022527"/>
    </source>
</evidence>
<feature type="compositionally biased region" description="Gly residues" evidence="21">
    <location>
        <begin position="653"/>
        <end position="664"/>
    </location>
</feature>
<evidence type="ECO:0000256" key="5">
    <source>
        <dbReference type="ARBA" id="ARBA00022481"/>
    </source>
</evidence>
<dbReference type="Pfam" id="PF00069">
    <property type="entry name" value="Pkinase"/>
    <property type="match status" value="1"/>
</dbReference>
<comment type="catalytic activity">
    <reaction evidence="15">
        <text>L-threonyl-[protein] + ATP = O-phospho-L-threonyl-[protein] + ADP + H(+)</text>
        <dbReference type="Rhea" id="RHEA:46608"/>
        <dbReference type="Rhea" id="RHEA-COMP:11060"/>
        <dbReference type="Rhea" id="RHEA-COMP:11605"/>
        <dbReference type="ChEBI" id="CHEBI:15378"/>
        <dbReference type="ChEBI" id="CHEBI:30013"/>
        <dbReference type="ChEBI" id="CHEBI:30616"/>
        <dbReference type="ChEBI" id="CHEBI:61977"/>
        <dbReference type="ChEBI" id="CHEBI:456216"/>
        <dbReference type="EC" id="2.7.11.1"/>
    </reaction>
</comment>
<dbReference type="SUPFAM" id="SSF56112">
    <property type="entry name" value="Protein kinase-like (PK-like)"/>
    <property type="match status" value="1"/>
</dbReference>
<dbReference type="PROSITE" id="PS00107">
    <property type="entry name" value="PROTEIN_KINASE_ATP"/>
    <property type="match status" value="1"/>
</dbReference>
<keyword evidence="12 20" id="KW-0067">ATP-binding</keyword>
<reference evidence="24 25" key="1">
    <citation type="submission" date="2019-07" db="EMBL/GenBank/DDBJ databases">
        <title>Draft genome assembly of a fouling barnacle, Amphibalanus amphitrite (Darwin, 1854): The first reference genome for Thecostraca.</title>
        <authorList>
            <person name="Kim W."/>
        </authorList>
    </citation>
    <scope>NUCLEOTIDE SEQUENCE [LARGE SCALE GENOMIC DNA]</scope>
    <source>
        <strain evidence="24">SNU_AA5</strain>
        <tissue evidence="24">Soma without cirri and trophi</tissue>
    </source>
</reference>
<proteinExistence type="inferred from homology"/>